<evidence type="ECO:0000256" key="3">
    <source>
        <dbReference type="ARBA" id="ARBA00022898"/>
    </source>
</evidence>
<keyword evidence="3 4" id="KW-0663">Pyridoxal phosphate</keyword>
<dbReference type="Gene3D" id="3.40.640.10">
    <property type="entry name" value="Type I PLP-dependent aspartate aminotransferase-like (Major domain)"/>
    <property type="match status" value="1"/>
</dbReference>
<proteinExistence type="inferred from homology"/>
<dbReference type="EMBL" id="JACHNF010000001">
    <property type="protein sequence ID" value="MBB5977282.1"/>
    <property type="molecule type" value="Genomic_DNA"/>
</dbReference>
<dbReference type="RefSeq" id="WP_184831140.1">
    <property type="nucleotide sequence ID" value="NZ_BAAAVN010000005.1"/>
</dbReference>
<dbReference type="SUPFAM" id="SSF53383">
    <property type="entry name" value="PLP-dependent transferases"/>
    <property type="match status" value="1"/>
</dbReference>
<reference evidence="5 6" key="1">
    <citation type="submission" date="2020-08" db="EMBL/GenBank/DDBJ databases">
        <title>Sequencing the genomes of 1000 actinobacteria strains.</title>
        <authorList>
            <person name="Klenk H.-P."/>
        </authorList>
    </citation>
    <scope>NUCLEOTIDE SEQUENCE [LARGE SCALE GENOMIC DNA]</scope>
    <source>
        <strain evidence="5 6">DSM 17294</strain>
    </source>
</reference>
<comment type="catalytic activity">
    <reaction evidence="4">
        <text>3-hydroxy-L-kynurenine + H2O = 3-hydroxyanthranilate + L-alanine + H(+)</text>
        <dbReference type="Rhea" id="RHEA:25143"/>
        <dbReference type="ChEBI" id="CHEBI:15377"/>
        <dbReference type="ChEBI" id="CHEBI:15378"/>
        <dbReference type="ChEBI" id="CHEBI:36559"/>
        <dbReference type="ChEBI" id="CHEBI:57972"/>
        <dbReference type="ChEBI" id="CHEBI:58125"/>
        <dbReference type="EC" id="3.7.1.3"/>
    </reaction>
</comment>
<dbReference type="GO" id="GO:0043420">
    <property type="term" value="P:anthranilate metabolic process"/>
    <property type="evidence" value="ECO:0007669"/>
    <property type="project" value="TreeGrafter"/>
</dbReference>
<dbReference type="EC" id="3.7.1.3" evidence="4"/>
<keyword evidence="2 4" id="KW-0378">Hydrolase</keyword>
<dbReference type="GO" id="GO:0019441">
    <property type="term" value="P:L-tryptophan catabolic process to kynurenine"/>
    <property type="evidence" value="ECO:0007669"/>
    <property type="project" value="TreeGrafter"/>
</dbReference>
<dbReference type="Proteomes" id="UP000558997">
    <property type="component" value="Unassembled WGS sequence"/>
</dbReference>
<dbReference type="PIRSF" id="PIRSF038800">
    <property type="entry name" value="KYNU"/>
    <property type="match status" value="1"/>
</dbReference>
<comment type="similarity">
    <text evidence="4">Belongs to the kynureninase family.</text>
</comment>
<dbReference type="InterPro" id="IPR015421">
    <property type="entry name" value="PyrdxlP-dep_Trfase_major"/>
</dbReference>
<evidence type="ECO:0000313" key="6">
    <source>
        <dbReference type="Proteomes" id="UP000558997"/>
    </source>
</evidence>
<evidence type="ECO:0000256" key="4">
    <source>
        <dbReference type="PIRNR" id="PIRNR038800"/>
    </source>
</evidence>
<dbReference type="GO" id="GO:0030429">
    <property type="term" value="F:kynureninase activity"/>
    <property type="evidence" value="ECO:0007669"/>
    <property type="project" value="UniProtKB-EC"/>
</dbReference>
<dbReference type="Gene3D" id="3.90.1150.10">
    <property type="entry name" value="Aspartate Aminotransferase, domain 1"/>
    <property type="match status" value="1"/>
</dbReference>
<dbReference type="UniPathway" id="UPA00334">
    <property type="reaction ID" value="UER00455"/>
</dbReference>
<evidence type="ECO:0000313" key="5">
    <source>
        <dbReference type="EMBL" id="MBB5977282.1"/>
    </source>
</evidence>
<dbReference type="Pfam" id="PF22580">
    <property type="entry name" value="KYNU_C"/>
    <property type="match status" value="1"/>
</dbReference>
<comment type="caution">
    <text evidence="5">The sequence shown here is derived from an EMBL/GenBank/DDBJ whole genome shotgun (WGS) entry which is preliminary data.</text>
</comment>
<dbReference type="PANTHER" id="PTHR14084:SF0">
    <property type="entry name" value="KYNURENINASE"/>
    <property type="match status" value="1"/>
</dbReference>
<dbReference type="InterPro" id="IPR010111">
    <property type="entry name" value="Kynureninase"/>
</dbReference>
<dbReference type="InterPro" id="IPR015424">
    <property type="entry name" value="PyrdxlP-dep_Trfase"/>
</dbReference>
<comment type="catalytic activity">
    <reaction evidence="4">
        <text>L-kynurenine + H2O = anthranilate + L-alanine + H(+)</text>
        <dbReference type="Rhea" id="RHEA:16813"/>
        <dbReference type="ChEBI" id="CHEBI:15377"/>
        <dbReference type="ChEBI" id="CHEBI:15378"/>
        <dbReference type="ChEBI" id="CHEBI:16567"/>
        <dbReference type="ChEBI" id="CHEBI:57959"/>
        <dbReference type="ChEBI" id="CHEBI:57972"/>
        <dbReference type="EC" id="3.7.1.3"/>
    </reaction>
</comment>
<dbReference type="GO" id="GO:0005737">
    <property type="term" value="C:cytoplasm"/>
    <property type="evidence" value="ECO:0007669"/>
    <property type="project" value="InterPro"/>
</dbReference>
<keyword evidence="6" id="KW-1185">Reference proteome</keyword>
<comment type="cofactor">
    <cofactor evidence="4">
        <name>pyridoxal 5'-phosphate</name>
        <dbReference type="ChEBI" id="CHEBI:597326"/>
    </cofactor>
</comment>
<comment type="subunit">
    <text evidence="4">Homodimer.</text>
</comment>
<dbReference type="AlphaFoldDB" id="A0A841DFJ4"/>
<protein>
    <recommendedName>
        <fullName evidence="4">Kynureninase</fullName>
        <ecNumber evidence="4">3.7.1.3</ecNumber>
    </recommendedName>
</protein>
<comment type="function">
    <text evidence="4">Catalyzes the cleavage of L-kynurenine (L-Kyn) and L-3-hydroxykynurenine (L-3OHKyn) into anthranilic acid (AA) and 3-hydroxyanthranilic acid (3-OHAA), respectively.</text>
</comment>
<dbReference type="GO" id="GO:0009435">
    <property type="term" value="P:NAD+ biosynthetic process"/>
    <property type="evidence" value="ECO:0007669"/>
    <property type="project" value="UniProtKB-UniPathway"/>
</dbReference>
<dbReference type="GO" id="GO:0097053">
    <property type="term" value="P:L-kynurenine catabolic process"/>
    <property type="evidence" value="ECO:0007669"/>
    <property type="project" value="UniProtKB-UniPathway"/>
</dbReference>
<comment type="pathway">
    <text evidence="4">Amino-acid degradation; L-kynurenine degradation; L-alanine and anthranilate from L-kynurenine: step 1/1.</text>
</comment>
<dbReference type="InterPro" id="IPR015422">
    <property type="entry name" value="PyrdxlP-dep_Trfase_small"/>
</dbReference>
<gene>
    <name evidence="5" type="ORF">HDA44_000623</name>
</gene>
<sequence>MTTRKLTDPSYADALDHATDLGATHERFLLPPGRIYLDGNSLGALPAGVPERVARAIRHEWGDGLIGSWLDAGWAGLADGVAAKLAPLLGVDPADIQLGDSTSVTLFKTLYAACRRRPDRRTILVDPTTFPTDGYVARGVADALGLELRWSEPGDPAAALDEHVAVLLVNHVDFRTGALLDLRETARAAHAAGALLLADICHSAGSVPMTLLDDDVDLAVGCTYKYLNGGPGAPAFGWVTPRLHAGLTHPIPGWWGHAEPFAMSLEYQPAAGAARMASGTPPVIALTALDAALDAFAGVEPAALRARSLSLTDYFIALVDDQCGTSVEVVTPRDGHRRGSQVSLRHPAAYGVVQALIARGVVGDFRAPDIARFGFAALYLSHRDVLAAVEELAAVLRTDEFAHPRFAVLQAIT</sequence>
<evidence type="ECO:0000256" key="1">
    <source>
        <dbReference type="ARBA" id="ARBA00022642"/>
    </source>
</evidence>
<dbReference type="GO" id="GO:0030170">
    <property type="term" value="F:pyridoxal phosphate binding"/>
    <property type="evidence" value="ECO:0007669"/>
    <property type="project" value="InterPro"/>
</dbReference>
<evidence type="ECO:0000256" key="2">
    <source>
        <dbReference type="ARBA" id="ARBA00022801"/>
    </source>
</evidence>
<dbReference type="UniPathway" id="UPA00253">
    <property type="reaction ID" value="UER00329"/>
</dbReference>
<organism evidence="5 6">
    <name type="scientific">Kribbella solani</name>
    <dbReference type="NCBI Taxonomy" id="236067"/>
    <lineage>
        <taxon>Bacteria</taxon>
        <taxon>Bacillati</taxon>
        <taxon>Actinomycetota</taxon>
        <taxon>Actinomycetes</taxon>
        <taxon>Propionibacteriales</taxon>
        <taxon>Kribbellaceae</taxon>
        <taxon>Kribbella</taxon>
    </lineage>
</organism>
<accession>A0A841DFJ4</accession>
<keyword evidence="1 4" id="KW-0662">Pyridine nucleotide biosynthesis</keyword>
<name>A0A841DFJ4_9ACTN</name>
<dbReference type="PANTHER" id="PTHR14084">
    <property type="entry name" value="KYNURENINASE"/>
    <property type="match status" value="1"/>
</dbReference>
<comment type="pathway">
    <text evidence="4">Cofactor biosynthesis; NAD(+) biosynthesis; quinolinate from L-kynurenine: step 2/3.</text>
</comment>